<dbReference type="AlphaFoldDB" id="A0A8B8KEB3"/>
<keyword evidence="4" id="KW-0539">Nucleus</keyword>
<reference evidence="8" key="2">
    <citation type="submission" date="2025-08" db="UniProtKB">
        <authorList>
            <consortium name="RefSeq"/>
        </authorList>
    </citation>
    <scope>IDENTIFICATION</scope>
    <source>
        <tissue evidence="8">Young leaves</tissue>
    </source>
</reference>
<proteinExistence type="inferred from homology"/>
<dbReference type="GO" id="GO:0005634">
    <property type="term" value="C:nucleus"/>
    <property type="evidence" value="ECO:0007669"/>
    <property type="project" value="UniProtKB-SubCell"/>
</dbReference>
<evidence type="ECO:0000313" key="7">
    <source>
        <dbReference type="Proteomes" id="UP000694853"/>
    </source>
</evidence>
<reference evidence="7" key="1">
    <citation type="journal article" date="2019" name="Toxins">
        <title>Detection of Abrin-Like and Prepropulchellin-Like Toxin Genes and Transcripts Using Whole Genome Sequencing and Full-Length Transcript Sequencing of Abrus precatorius.</title>
        <authorList>
            <person name="Hovde B.T."/>
            <person name="Daligault H.E."/>
            <person name="Hanschen E.R."/>
            <person name="Kunde Y.A."/>
            <person name="Johnson M.B."/>
            <person name="Starkenburg S.R."/>
            <person name="Johnson S.L."/>
        </authorList>
    </citation>
    <scope>NUCLEOTIDE SEQUENCE [LARGE SCALE GENOMIC DNA]</scope>
</reference>
<dbReference type="GeneID" id="113854966"/>
<protein>
    <submittedName>
        <fullName evidence="8">Scarecrow-like protein 8</fullName>
    </submittedName>
</protein>
<evidence type="ECO:0000256" key="3">
    <source>
        <dbReference type="ARBA" id="ARBA00023163"/>
    </source>
</evidence>
<dbReference type="InterPro" id="IPR005202">
    <property type="entry name" value="TF_GRAS"/>
</dbReference>
<evidence type="ECO:0000256" key="5">
    <source>
        <dbReference type="PROSITE-ProRule" id="PRU01191"/>
    </source>
</evidence>
<gene>
    <name evidence="8" type="primary">LOC113854966</name>
</gene>
<dbReference type="PROSITE" id="PS50985">
    <property type="entry name" value="GRAS"/>
    <property type="match status" value="1"/>
</dbReference>
<comment type="subcellular location">
    <subcellularLocation>
        <location evidence="1">Nucleus</location>
    </subcellularLocation>
</comment>
<evidence type="ECO:0000256" key="4">
    <source>
        <dbReference type="ARBA" id="ARBA00023242"/>
    </source>
</evidence>
<feature type="region of interest" description="SAW" evidence="5">
    <location>
        <begin position="440"/>
        <end position="509"/>
    </location>
</feature>
<comment type="caution">
    <text evidence="5">Lacks conserved residue(s) required for the propagation of feature annotation.</text>
</comment>
<keyword evidence="7" id="KW-1185">Reference proteome</keyword>
<evidence type="ECO:0000313" key="8">
    <source>
        <dbReference type="RefSeq" id="XP_027342142.1"/>
    </source>
</evidence>
<sequence length="509" mass="56890">MDAGLTAAVPHAPNTNPKYRTQVQHQEQEQEQERQTLTQKRRFAQIETHNNNNNVNNDEELTGTGLGYSCSWVSNDNKTMMMHQRLMEMENQLLGERDDEERDAASTITNSEVYRTMERLMGPTQTPTPTQNQKPLTSSKQWLMEAASAISQGNLDAASKFLQILALRSFSNLNWNGKNITNSDQRFTASMISALKSRMQLPPHLPQQLFSVEHAESTRLLLHHCFCFNAAVTAANITILQSAFNIQNQKVNLSVVDFNIGNGMQYVQLLQLLSVNVNGMIAVVKITAVVFAERSFNMLETMVGPMLRQLALALGIVLLFNVVTLTSGIAELTRESLGCDADERLSVNFVFTLSKVPDESVLVGNPRDELLRRVKALAPCVVTLAEQEMNANTAPFTTRVAESCSYYAALFESIESYVFTDTVRVKIETGLSRKINNTIACEGRNRVERCEVFGKWRARMSMAGYELKTSTESICYQLAPPEGFSVKLDNGAVFFAWKGKALTFASAWH</sequence>
<keyword evidence="3" id="KW-0804">Transcription</keyword>
<dbReference type="OrthoDB" id="677896at2759"/>
<keyword evidence="2" id="KW-0805">Transcription regulation</keyword>
<keyword evidence="6" id="KW-0175">Coiled coil</keyword>
<feature type="region of interest" description="Leucine repeat II (LRII)" evidence="5">
    <location>
        <begin position="303"/>
        <end position="335"/>
    </location>
</feature>
<evidence type="ECO:0000256" key="1">
    <source>
        <dbReference type="ARBA" id="ARBA00004123"/>
    </source>
</evidence>
<dbReference type="KEGG" id="aprc:113854966"/>
<evidence type="ECO:0000256" key="2">
    <source>
        <dbReference type="ARBA" id="ARBA00023015"/>
    </source>
</evidence>
<feature type="coiled-coil region" evidence="6">
    <location>
        <begin position="20"/>
        <end position="47"/>
    </location>
</feature>
<name>A0A8B8KEB3_ABRPR</name>
<accession>A0A8B8KEB3</accession>
<dbReference type="Proteomes" id="UP000694853">
    <property type="component" value="Unplaced"/>
</dbReference>
<organism evidence="7 8">
    <name type="scientific">Abrus precatorius</name>
    <name type="common">Indian licorice</name>
    <name type="synonym">Glycine abrus</name>
    <dbReference type="NCBI Taxonomy" id="3816"/>
    <lineage>
        <taxon>Eukaryota</taxon>
        <taxon>Viridiplantae</taxon>
        <taxon>Streptophyta</taxon>
        <taxon>Embryophyta</taxon>
        <taxon>Tracheophyta</taxon>
        <taxon>Spermatophyta</taxon>
        <taxon>Magnoliopsida</taxon>
        <taxon>eudicotyledons</taxon>
        <taxon>Gunneridae</taxon>
        <taxon>Pentapetalae</taxon>
        <taxon>rosids</taxon>
        <taxon>fabids</taxon>
        <taxon>Fabales</taxon>
        <taxon>Fabaceae</taxon>
        <taxon>Papilionoideae</taxon>
        <taxon>50 kb inversion clade</taxon>
        <taxon>NPAAA clade</taxon>
        <taxon>indigoferoid/millettioid clade</taxon>
        <taxon>Abreae</taxon>
        <taxon>Abrus</taxon>
    </lineage>
</organism>
<dbReference type="Pfam" id="PF03514">
    <property type="entry name" value="GRAS"/>
    <property type="match status" value="1"/>
</dbReference>
<comment type="similarity">
    <text evidence="5">Belongs to the GRAS family.</text>
</comment>
<dbReference type="RefSeq" id="XP_027342142.1">
    <property type="nucleotide sequence ID" value="XM_027486341.1"/>
</dbReference>
<evidence type="ECO:0000256" key="6">
    <source>
        <dbReference type="SAM" id="Coils"/>
    </source>
</evidence>
<dbReference type="PANTHER" id="PTHR31636">
    <property type="entry name" value="OSJNBA0084A10.13 PROTEIN-RELATED"/>
    <property type="match status" value="1"/>
</dbReference>